<reference evidence="7" key="2">
    <citation type="submission" date="2021-04" db="EMBL/GenBank/DDBJ databases">
        <authorList>
            <person name="Gilroy R."/>
        </authorList>
    </citation>
    <scope>NUCLEOTIDE SEQUENCE</scope>
    <source>
        <strain evidence="7">CHK186-1790</strain>
    </source>
</reference>
<evidence type="ECO:0000313" key="7">
    <source>
        <dbReference type="EMBL" id="HJC41820.1"/>
    </source>
</evidence>
<accession>A0A9D2T1M9</accession>
<dbReference type="InterPro" id="IPR002810">
    <property type="entry name" value="NfeD-like_C"/>
</dbReference>
<proteinExistence type="predicted"/>
<keyword evidence="4 5" id="KW-0472">Membrane</keyword>
<feature type="domain" description="NfeD-like C-terminal" evidence="6">
    <location>
        <begin position="81"/>
        <end position="141"/>
    </location>
</feature>
<evidence type="ECO:0000313" key="8">
    <source>
        <dbReference type="Proteomes" id="UP000823882"/>
    </source>
</evidence>
<dbReference type="Pfam" id="PF01957">
    <property type="entry name" value="NfeD"/>
    <property type="match status" value="1"/>
</dbReference>
<keyword evidence="3 5" id="KW-1133">Transmembrane helix</keyword>
<dbReference type="Gene3D" id="2.40.50.140">
    <property type="entry name" value="Nucleic acid-binding proteins"/>
    <property type="match status" value="1"/>
</dbReference>
<name>A0A9D2T1M9_9FIRM</name>
<protein>
    <submittedName>
        <fullName evidence="7">NfeD family protein</fullName>
    </submittedName>
</protein>
<dbReference type="Proteomes" id="UP000823882">
    <property type="component" value="Unassembled WGS sequence"/>
</dbReference>
<reference evidence="7" key="1">
    <citation type="journal article" date="2021" name="PeerJ">
        <title>Extensive microbial diversity within the chicken gut microbiome revealed by metagenomics and culture.</title>
        <authorList>
            <person name="Gilroy R."/>
            <person name="Ravi A."/>
            <person name="Getino M."/>
            <person name="Pursley I."/>
            <person name="Horton D.L."/>
            <person name="Alikhan N.F."/>
            <person name="Baker D."/>
            <person name="Gharbi K."/>
            <person name="Hall N."/>
            <person name="Watson M."/>
            <person name="Adriaenssens E.M."/>
            <person name="Foster-Nyarko E."/>
            <person name="Jarju S."/>
            <person name="Secka A."/>
            <person name="Antonio M."/>
            <person name="Oren A."/>
            <person name="Chaudhuri R.R."/>
            <person name="La Ragione R."/>
            <person name="Hildebrand F."/>
            <person name="Pallen M.J."/>
        </authorList>
    </citation>
    <scope>NUCLEOTIDE SEQUENCE</scope>
    <source>
        <strain evidence="7">CHK186-1790</strain>
    </source>
</reference>
<organism evidence="7 8">
    <name type="scientific">Candidatus Intestinimonas pullistercoris</name>
    <dbReference type="NCBI Taxonomy" id="2838623"/>
    <lineage>
        <taxon>Bacteria</taxon>
        <taxon>Bacillati</taxon>
        <taxon>Bacillota</taxon>
        <taxon>Clostridia</taxon>
        <taxon>Eubacteriales</taxon>
        <taxon>Intestinimonas</taxon>
    </lineage>
</organism>
<dbReference type="GO" id="GO:0005886">
    <property type="term" value="C:plasma membrane"/>
    <property type="evidence" value="ECO:0007669"/>
    <property type="project" value="TreeGrafter"/>
</dbReference>
<feature type="transmembrane region" description="Helical" evidence="5">
    <location>
        <begin position="29"/>
        <end position="62"/>
    </location>
</feature>
<dbReference type="InterPro" id="IPR052165">
    <property type="entry name" value="Membrane_assoc_protease"/>
</dbReference>
<evidence type="ECO:0000256" key="4">
    <source>
        <dbReference type="ARBA" id="ARBA00023136"/>
    </source>
</evidence>
<evidence type="ECO:0000256" key="5">
    <source>
        <dbReference type="SAM" id="Phobius"/>
    </source>
</evidence>
<dbReference type="EMBL" id="DWWJ01000184">
    <property type="protein sequence ID" value="HJC41820.1"/>
    <property type="molecule type" value="Genomic_DNA"/>
</dbReference>
<dbReference type="PANTHER" id="PTHR33507:SF3">
    <property type="entry name" value="INNER MEMBRANE PROTEIN YBBJ"/>
    <property type="match status" value="1"/>
</dbReference>
<keyword evidence="2 5" id="KW-0812">Transmembrane</keyword>
<evidence type="ECO:0000256" key="3">
    <source>
        <dbReference type="ARBA" id="ARBA00022989"/>
    </source>
</evidence>
<dbReference type="AlphaFoldDB" id="A0A9D2T1M9"/>
<dbReference type="SUPFAM" id="SSF141322">
    <property type="entry name" value="NfeD domain-like"/>
    <property type="match status" value="1"/>
</dbReference>
<evidence type="ECO:0000256" key="2">
    <source>
        <dbReference type="ARBA" id="ARBA00022692"/>
    </source>
</evidence>
<dbReference type="InterPro" id="IPR012340">
    <property type="entry name" value="NA-bd_OB-fold"/>
</dbReference>
<evidence type="ECO:0000256" key="1">
    <source>
        <dbReference type="ARBA" id="ARBA00004141"/>
    </source>
</evidence>
<sequence length="156" mass="16480">MSMSLFWLIAMVLFGVLEAVTVGLTSIWFAVGALAALIAASLGAFALVQVIVFLVVSFVTLLLVRPLAQRYINDRKEPTNADRVIGREAVVTQAIDNLKGEGQVNVSGAVWTARSQEEAPIPAGARVRVLRIEGVKVIVSPVPEGAAVSGGEDGRL</sequence>
<dbReference type="PANTHER" id="PTHR33507">
    <property type="entry name" value="INNER MEMBRANE PROTEIN YBBJ"/>
    <property type="match status" value="1"/>
</dbReference>
<comment type="subcellular location">
    <subcellularLocation>
        <location evidence="1">Membrane</location>
        <topology evidence="1">Multi-pass membrane protein</topology>
    </subcellularLocation>
</comment>
<gene>
    <name evidence="7" type="ORF">H9701_09775</name>
</gene>
<evidence type="ECO:0000259" key="6">
    <source>
        <dbReference type="Pfam" id="PF01957"/>
    </source>
</evidence>
<comment type="caution">
    <text evidence="7">The sequence shown here is derived from an EMBL/GenBank/DDBJ whole genome shotgun (WGS) entry which is preliminary data.</text>
</comment>